<evidence type="ECO:0000256" key="4">
    <source>
        <dbReference type="ARBA" id="ARBA00022840"/>
    </source>
</evidence>
<dbReference type="GO" id="GO:0005524">
    <property type="term" value="F:ATP binding"/>
    <property type="evidence" value="ECO:0007669"/>
    <property type="project" value="UniProtKB-UniRule"/>
</dbReference>
<dbReference type="InterPro" id="IPR000212">
    <property type="entry name" value="DNA_helicase_UvrD/REP"/>
</dbReference>
<dbReference type="EC" id="5.6.2.4" evidence="7"/>
<feature type="domain" description="UvrD-like helicase ATP-binding" evidence="11">
    <location>
        <begin position="308"/>
        <end position="634"/>
    </location>
</feature>
<keyword evidence="2 9" id="KW-0378">Hydrolase</keyword>
<comment type="catalytic activity">
    <reaction evidence="8">
        <text>ATP + H2O = ADP + phosphate + H(+)</text>
        <dbReference type="Rhea" id="RHEA:13065"/>
        <dbReference type="ChEBI" id="CHEBI:15377"/>
        <dbReference type="ChEBI" id="CHEBI:15378"/>
        <dbReference type="ChEBI" id="CHEBI:30616"/>
        <dbReference type="ChEBI" id="CHEBI:43474"/>
        <dbReference type="ChEBI" id="CHEBI:456216"/>
        <dbReference type="EC" id="5.6.2.4"/>
    </reaction>
</comment>
<evidence type="ECO:0000256" key="9">
    <source>
        <dbReference type="PROSITE-ProRule" id="PRU00560"/>
    </source>
</evidence>
<dbReference type="SUPFAM" id="SSF52540">
    <property type="entry name" value="P-loop containing nucleoside triphosphate hydrolases"/>
    <property type="match status" value="1"/>
</dbReference>
<proteinExistence type="predicted"/>
<dbReference type="GO" id="GO:0043138">
    <property type="term" value="F:3'-5' DNA helicase activity"/>
    <property type="evidence" value="ECO:0007669"/>
    <property type="project" value="UniProtKB-EC"/>
</dbReference>
<evidence type="ECO:0000256" key="8">
    <source>
        <dbReference type="ARBA" id="ARBA00048988"/>
    </source>
</evidence>
<evidence type="ECO:0000256" key="3">
    <source>
        <dbReference type="ARBA" id="ARBA00022806"/>
    </source>
</evidence>
<dbReference type="GO" id="GO:0003677">
    <property type="term" value="F:DNA binding"/>
    <property type="evidence" value="ECO:0007669"/>
    <property type="project" value="InterPro"/>
</dbReference>
<keyword evidence="12" id="KW-0540">Nuclease</keyword>
<keyword evidence="3 9" id="KW-0347">Helicase</keyword>
<dbReference type="GO" id="GO:0005829">
    <property type="term" value="C:cytosol"/>
    <property type="evidence" value="ECO:0007669"/>
    <property type="project" value="TreeGrafter"/>
</dbReference>
<evidence type="ECO:0000256" key="5">
    <source>
        <dbReference type="ARBA" id="ARBA00023235"/>
    </source>
</evidence>
<dbReference type="Gene3D" id="3.40.50.300">
    <property type="entry name" value="P-loop containing nucleotide triphosphate hydrolases"/>
    <property type="match status" value="3"/>
</dbReference>
<dbReference type="Proteomes" id="UP001224674">
    <property type="component" value="Chromosome"/>
</dbReference>
<keyword evidence="13" id="KW-1185">Reference proteome</keyword>
<dbReference type="RefSeq" id="WP_279674384.1">
    <property type="nucleotide sequence ID" value="NZ_CP122566.1"/>
</dbReference>
<dbReference type="GO" id="GO:0004527">
    <property type="term" value="F:exonuclease activity"/>
    <property type="evidence" value="ECO:0007669"/>
    <property type="project" value="UniProtKB-KW"/>
</dbReference>
<evidence type="ECO:0000256" key="7">
    <source>
        <dbReference type="ARBA" id="ARBA00034808"/>
    </source>
</evidence>
<evidence type="ECO:0000313" key="13">
    <source>
        <dbReference type="Proteomes" id="UP001224674"/>
    </source>
</evidence>
<evidence type="ECO:0000313" key="12">
    <source>
        <dbReference type="EMBL" id="WGH92143.1"/>
    </source>
</evidence>
<dbReference type="GO" id="GO:0000725">
    <property type="term" value="P:recombinational repair"/>
    <property type="evidence" value="ECO:0007669"/>
    <property type="project" value="TreeGrafter"/>
</dbReference>
<dbReference type="Pfam" id="PF00580">
    <property type="entry name" value="UvrD-helicase"/>
    <property type="match status" value="1"/>
</dbReference>
<dbReference type="PANTHER" id="PTHR11070">
    <property type="entry name" value="UVRD / RECB / PCRA DNA HELICASE FAMILY MEMBER"/>
    <property type="match status" value="1"/>
</dbReference>
<dbReference type="PANTHER" id="PTHR11070:SF45">
    <property type="entry name" value="DNA 3'-5' HELICASE"/>
    <property type="match status" value="1"/>
</dbReference>
<keyword evidence="12" id="KW-0269">Exonuclease</keyword>
<keyword evidence="4 9" id="KW-0067">ATP-binding</keyword>
<evidence type="ECO:0000256" key="2">
    <source>
        <dbReference type="ARBA" id="ARBA00022801"/>
    </source>
</evidence>
<evidence type="ECO:0000259" key="11">
    <source>
        <dbReference type="PROSITE" id="PS51198"/>
    </source>
</evidence>
<dbReference type="PROSITE" id="PS51198">
    <property type="entry name" value="UVRD_HELICASE_ATP_BIND"/>
    <property type="match status" value="1"/>
</dbReference>
<feature type="region of interest" description="Disordered" evidence="10">
    <location>
        <begin position="118"/>
        <end position="174"/>
    </location>
</feature>
<gene>
    <name evidence="12" type="ORF">QDX21_07315</name>
</gene>
<feature type="compositionally biased region" description="Low complexity" evidence="10">
    <location>
        <begin position="154"/>
        <end position="170"/>
    </location>
</feature>
<dbReference type="InterPro" id="IPR014016">
    <property type="entry name" value="UvrD-like_ATP-bd"/>
</dbReference>
<evidence type="ECO:0000256" key="10">
    <source>
        <dbReference type="SAM" id="MobiDB-lite"/>
    </source>
</evidence>
<sequence length="824" mass="90246">MAFTLHTSALKVDGSIKSRVLDFIGKLNSDPTGVGLHIEPIHHSRDKRVRTGRVNVFWRAVLFKLNENGGTHWLIYGFFPHDKAIELAKKITLDFNPVSGVSEIHVVDKVDHEEFDAQLSAQKEQDPVEDASAAGAPSAGAPVVESGAEAGADVPPGTAEPPAEVPAAGPHDVVFGDKPLAETLGALTDEQLRDQLGLSPKYIAEARAVSSVDALLTVLDRVSAPEWQADALLDLAAGSSIDEVQAKLDIAGSAGADAAADDARDDDERLLKGLRAPAARLTFADFGDDQEELRRVFEDNDFSAWRVFLHPEQRRYARQNYKGPFRLTGGAGTGKTVVLVHRAVRLAYGKGEGIYGKGSDAIGAGTPPRVVLTTFTSTLADSLVEQVQKLDAVPPRASGLGQDGMHIKHVDALVSEVLMNAEEDELALAAQSVLGTARTTVIQRRADNKDELWQRVATMYAEQLPGRGSDEEFLRYEYQQIVLPNGITERKEYLRVRRPNRGVRLSRGQRDAVWDAFEAYRAQGSGAESVSWEESRHIAAAVLAARARAVDVPGAGAAQRRDGYVADHVLIDEGQDLTPGAWIFLRALAPEGRNDMFLAEDAHQRIYGKPIVLSRMGIQIVGRSRRLRLNYRTTRKILNFAMQILEGHTFVDSDGDAATLHGYRSVRDGYAPKVQGFATPDEEAEHIGQLVRSWLEYAQQEGHRPEEMGILVRNTRQQADIVRRLGEAGITVKSADRGKMPTGAPVVLTMHRAKGTEFVNVVLMGVGEDVIPAKMLRRMTSEEAREDFLLRERSLLYVAATRARDNLYVTYVGKQSPMLPVGEE</sequence>
<comment type="catalytic activity">
    <reaction evidence="6">
        <text>Couples ATP hydrolysis with the unwinding of duplex DNA by translocating in the 3'-5' direction.</text>
        <dbReference type="EC" id="5.6.2.4"/>
    </reaction>
</comment>
<dbReference type="InterPro" id="IPR014017">
    <property type="entry name" value="DNA_helicase_UvrD-like_C"/>
</dbReference>
<organism evidence="12 13">
    <name type="scientific">Auritidibacter ignavus</name>
    <dbReference type="NCBI Taxonomy" id="678932"/>
    <lineage>
        <taxon>Bacteria</taxon>
        <taxon>Bacillati</taxon>
        <taxon>Actinomycetota</taxon>
        <taxon>Actinomycetes</taxon>
        <taxon>Micrococcales</taxon>
        <taxon>Micrococcaceae</taxon>
        <taxon>Auritidibacter</taxon>
    </lineage>
</organism>
<keyword evidence="1 9" id="KW-0547">Nucleotide-binding</keyword>
<dbReference type="InterPro" id="IPR027417">
    <property type="entry name" value="P-loop_NTPase"/>
</dbReference>
<dbReference type="EMBL" id="CP122566">
    <property type="protein sequence ID" value="WGH92143.1"/>
    <property type="molecule type" value="Genomic_DNA"/>
</dbReference>
<feature type="compositionally biased region" description="Low complexity" evidence="10">
    <location>
        <begin position="131"/>
        <end position="144"/>
    </location>
</feature>
<keyword evidence="5" id="KW-0413">Isomerase</keyword>
<dbReference type="Pfam" id="PF13361">
    <property type="entry name" value="UvrD_C"/>
    <property type="match status" value="2"/>
</dbReference>
<evidence type="ECO:0000256" key="6">
    <source>
        <dbReference type="ARBA" id="ARBA00034617"/>
    </source>
</evidence>
<name>A0AAJ6DE26_9MICC</name>
<feature type="binding site" evidence="9">
    <location>
        <begin position="329"/>
        <end position="336"/>
    </location>
    <ligand>
        <name>ATP</name>
        <dbReference type="ChEBI" id="CHEBI:30616"/>
    </ligand>
</feature>
<accession>A0AAJ6DE26</accession>
<evidence type="ECO:0000256" key="1">
    <source>
        <dbReference type="ARBA" id="ARBA00022741"/>
    </source>
</evidence>
<reference evidence="12 13" key="1">
    <citation type="submission" date="2023-03" db="EMBL/GenBank/DDBJ databases">
        <title>Complete genome sequences of several Auritidibacter ignavus strains isolated from ear infections.</title>
        <authorList>
            <person name="Baehr T."/>
            <person name="Baumhoegger A.M."/>
        </authorList>
    </citation>
    <scope>NUCLEOTIDE SEQUENCE [LARGE SCALE GENOMIC DNA]</scope>
    <source>
        <strain evidence="12 13">BABAE-6</strain>
    </source>
</reference>
<protein>
    <recommendedName>
        <fullName evidence="7">DNA 3'-5' helicase</fullName>
        <ecNumber evidence="7">5.6.2.4</ecNumber>
    </recommendedName>
</protein>
<dbReference type="AlphaFoldDB" id="A0AAJ6DE26"/>